<sequence>MMQAIRKFIPLFALLFLVQANASQTTDPECLNHLGGGQGDVECYGGLTNMVVADSKSTYLKIFKTIPKNNPNSTRLKAYATAQDHDTQFCKLKMQAPSGWVSDSSAPLLNMYDAVYAECVYDLRKSENKFLHDVLDSINK</sequence>
<name>A0A7Y9W382_9BURK</name>
<gene>
    <name evidence="2" type="ORF">GGD41_000114</name>
</gene>
<keyword evidence="1" id="KW-0732">Signal</keyword>
<feature type="chain" id="PRO_5030796928" description="Lysozyme inhibitor LprI N-terminal domain-containing protein" evidence="1">
    <location>
        <begin position="23"/>
        <end position="140"/>
    </location>
</feature>
<evidence type="ECO:0000313" key="2">
    <source>
        <dbReference type="EMBL" id="NYH12886.1"/>
    </source>
</evidence>
<organism evidence="2 3">
    <name type="scientific">Paraburkholderia bryophila</name>
    <dbReference type="NCBI Taxonomy" id="420952"/>
    <lineage>
        <taxon>Bacteria</taxon>
        <taxon>Pseudomonadati</taxon>
        <taxon>Pseudomonadota</taxon>
        <taxon>Betaproteobacteria</taxon>
        <taxon>Burkholderiales</taxon>
        <taxon>Burkholderiaceae</taxon>
        <taxon>Paraburkholderia</taxon>
    </lineage>
</organism>
<comment type="caution">
    <text evidence="2">The sequence shown here is derived from an EMBL/GenBank/DDBJ whole genome shotgun (WGS) entry which is preliminary data.</text>
</comment>
<dbReference type="EMBL" id="JACCAU010000001">
    <property type="protein sequence ID" value="NYH12886.1"/>
    <property type="molecule type" value="Genomic_DNA"/>
</dbReference>
<evidence type="ECO:0000256" key="1">
    <source>
        <dbReference type="SAM" id="SignalP"/>
    </source>
</evidence>
<evidence type="ECO:0000313" key="3">
    <source>
        <dbReference type="Proteomes" id="UP000572540"/>
    </source>
</evidence>
<evidence type="ECO:0008006" key="4">
    <source>
        <dbReference type="Google" id="ProtNLM"/>
    </source>
</evidence>
<feature type="signal peptide" evidence="1">
    <location>
        <begin position="1"/>
        <end position="22"/>
    </location>
</feature>
<dbReference type="RefSeq" id="WP_179703811.1">
    <property type="nucleotide sequence ID" value="NZ_JACCAU010000001.1"/>
</dbReference>
<proteinExistence type="predicted"/>
<accession>A0A7Y9W382</accession>
<dbReference type="AlphaFoldDB" id="A0A7Y9W382"/>
<reference evidence="2 3" key="1">
    <citation type="submission" date="2020-07" db="EMBL/GenBank/DDBJ databases">
        <title>Exploring microbial biodiversity for novel pathways involved in the catabolism of aromatic compounds derived from lignin.</title>
        <authorList>
            <person name="Elkins J."/>
        </authorList>
    </citation>
    <scope>NUCLEOTIDE SEQUENCE [LARGE SCALE GENOMIC DNA]</scope>
    <source>
        <strain evidence="2 3">H2C3B</strain>
    </source>
</reference>
<protein>
    <recommendedName>
        <fullName evidence="4">Lysozyme inhibitor LprI N-terminal domain-containing protein</fullName>
    </recommendedName>
</protein>
<dbReference type="Proteomes" id="UP000572540">
    <property type="component" value="Unassembled WGS sequence"/>
</dbReference>